<reference evidence="6" key="1">
    <citation type="submission" date="2019-08" db="EMBL/GenBank/DDBJ databases">
        <title>Carotenoids and Carotenoid Binding Proteins in the Halophilic Cyanobacterium Euhalothece sp. ZM00.</title>
        <authorList>
            <person name="Cho S.M."/>
            <person name="Song J.Y."/>
            <person name="Park Y.-I."/>
        </authorList>
    </citation>
    <scope>NUCLEOTIDE SEQUENCE [LARGE SCALE GENOMIC DNA]</scope>
    <source>
        <strain evidence="6">Z-M001</strain>
    </source>
</reference>
<dbReference type="OrthoDB" id="6091662at2"/>
<accession>A0A5B8NJZ4</accession>
<dbReference type="Proteomes" id="UP000318453">
    <property type="component" value="Chromosome"/>
</dbReference>
<dbReference type="EMBL" id="CP042326">
    <property type="protein sequence ID" value="QDZ39258.1"/>
    <property type="molecule type" value="Genomic_DNA"/>
</dbReference>
<keyword evidence="6" id="KW-0808">Transferase</keyword>
<dbReference type="PANTHER" id="PTHR10749">
    <property type="entry name" value="PHOSPHORYLASE B KINASE REGULATORY SUBUNIT"/>
    <property type="match status" value="1"/>
</dbReference>
<dbReference type="GO" id="GO:0005964">
    <property type="term" value="C:phosphorylase kinase complex"/>
    <property type="evidence" value="ECO:0007669"/>
    <property type="project" value="TreeGrafter"/>
</dbReference>
<dbReference type="GO" id="GO:0016301">
    <property type="term" value="F:kinase activity"/>
    <property type="evidence" value="ECO:0007669"/>
    <property type="project" value="UniProtKB-KW"/>
</dbReference>
<evidence type="ECO:0000256" key="1">
    <source>
        <dbReference type="ARBA" id="ARBA00005131"/>
    </source>
</evidence>
<organism evidence="6 7">
    <name type="scientific">Euhalothece natronophila Z-M001</name>
    <dbReference type="NCBI Taxonomy" id="522448"/>
    <lineage>
        <taxon>Bacteria</taxon>
        <taxon>Bacillati</taxon>
        <taxon>Cyanobacteriota</taxon>
        <taxon>Cyanophyceae</taxon>
        <taxon>Oscillatoriophycideae</taxon>
        <taxon>Chroococcales</taxon>
        <taxon>Halothecacae</taxon>
        <taxon>Halothece cluster</taxon>
        <taxon>Euhalothece</taxon>
    </lineage>
</organism>
<dbReference type="Pfam" id="PF00723">
    <property type="entry name" value="Glyco_hydro_15"/>
    <property type="match status" value="1"/>
</dbReference>
<sequence length="438" mass="50609">MLIIHNEELLDLIRSHYSPVDIENILVRLLEKEALTFPRLENGLFPAAELDEETEYTGYSNVWVRDNIHVAHAHYVWGKTDIAVQNAQTLMAYFTKHRSRFEKIIDQPPLAKNVMNRPHVRFNGNTLEENPENWPHAQNDALGYFLWFYCFLVREGWISLTELDVKTLALFPLYFRAIAFWQDEDSGHWEETRKIEASSIGTVVAGLKALRQLNLNANFIAHCCEYNGEVITPRLLDELIEKGNIALNQILPAECIQKDPKKQRESDGALLFLIYPLGVISDAMAEKVRDRVLNNLEGKYGIKRYLGDSFWFPNYKTLLSQELRTADFSNEIEKRDAFLKEGQEAQWCIFDPIVSVIFGQDYQKTKHPENLQQQIHYLNRSLGQITGKNSEFGAYKCPELYHIEGEEYVPSDATPLLWTQANLIIALKMMEASLSNQH</sequence>
<comment type="pathway">
    <text evidence="1">Glycan biosynthesis; glycogen metabolism.</text>
</comment>
<keyword evidence="3" id="KW-0119">Carbohydrate metabolism</keyword>
<evidence type="ECO:0000256" key="2">
    <source>
        <dbReference type="ARBA" id="ARBA00007128"/>
    </source>
</evidence>
<evidence type="ECO:0000256" key="4">
    <source>
        <dbReference type="ARBA" id="ARBA00022860"/>
    </source>
</evidence>
<evidence type="ECO:0000259" key="5">
    <source>
        <dbReference type="Pfam" id="PF00723"/>
    </source>
</evidence>
<keyword evidence="3" id="KW-0321">Glycogen metabolism</keyword>
<dbReference type="RefSeq" id="WP_146294862.1">
    <property type="nucleotide sequence ID" value="NZ_CP042326.1"/>
</dbReference>
<proteinExistence type="inferred from homology"/>
<dbReference type="SUPFAM" id="SSF48208">
    <property type="entry name" value="Six-hairpin glycosidases"/>
    <property type="match status" value="1"/>
</dbReference>
<evidence type="ECO:0000313" key="6">
    <source>
        <dbReference type="EMBL" id="QDZ39258.1"/>
    </source>
</evidence>
<dbReference type="AlphaFoldDB" id="A0A5B8NJZ4"/>
<protein>
    <submittedName>
        <fullName evidence="6">Phosphorylase kinase</fullName>
    </submittedName>
</protein>
<evidence type="ECO:0000313" key="7">
    <source>
        <dbReference type="Proteomes" id="UP000318453"/>
    </source>
</evidence>
<feature type="domain" description="GH15-like" evidence="5">
    <location>
        <begin position="25"/>
        <end position="329"/>
    </location>
</feature>
<name>A0A5B8NJZ4_9CHRO</name>
<dbReference type="InterPro" id="IPR008928">
    <property type="entry name" value="6-hairpin_glycosidase_sf"/>
</dbReference>
<keyword evidence="6" id="KW-0418">Kinase</keyword>
<dbReference type="KEGG" id="enn:FRE64_04515"/>
<dbReference type="InterPro" id="IPR012341">
    <property type="entry name" value="6hp_glycosidase-like_sf"/>
</dbReference>
<dbReference type="GO" id="GO:0005516">
    <property type="term" value="F:calmodulin binding"/>
    <property type="evidence" value="ECO:0007669"/>
    <property type="project" value="UniProtKB-KW"/>
</dbReference>
<keyword evidence="7" id="KW-1185">Reference proteome</keyword>
<dbReference type="InterPro" id="IPR008734">
    <property type="entry name" value="PHK_A/B_su"/>
</dbReference>
<dbReference type="InterPro" id="IPR011613">
    <property type="entry name" value="GH15-like"/>
</dbReference>
<dbReference type="GO" id="GO:0005977">
    <property type="term" value="P:glycogen metabolic process"/>
    <property type="evidence" value="ECO:0007669"/>
    <property type="project" value="UniProtKB-KW"/>
</dbReference>
<evidence type="ECO:0000256" key="3">
    <source>
        <dbReference type="ARBA" id="ARBA00022600"/>
    </source>
</evidence>
<gene>
    <name evidence="6" type="ORF">FRE64_04515</name>
</gene>
<dbReference type="PANTHER" id="PTHR10749:SF7">
    <property type="entry name" value="PHOSPHORYLASE B KINASE REGULATORY SUBUNIT ALPHA-RELATED"/>
    <property type="match status" value="1"/>
</dbReference>
<comment type="similarity">
    <text evidence="2">Belongs to the phosphorylase b kinase regulatory chain family.</text>
</comment>
<dbReference type="Gene3D" id="1.50.10.10">
    <property type="match status" value="1"/>
</dbReference>
<keyword evidence="4" id="KW-0112">Calmodulin-binding</keyword>